<keyword evidence="1" id="KW-0472">Membrane</keyword>
<name>A0A4P9VQG0_9GAMM</name>
<dbReference type="EMBL" id="NDXW01000001">
    <property type="protein sequence ID" value="RDH45256.1"/>
    <property type="molecule type" value="Genomic_DNA"/>
</dbReference>
<feature type="transmembrane region" description="Helical" evidence="1">
    <location>
        <begin position="70"/>
        <end position="91"/>
    </location>
</feature>
<feature type="transmembrane region" description="Helical" evidence="1">
    <location>
        <begin position="12"/>
        <end position="31"/>
    </location>
</feature>
<evidence type="ECO:0000313" key="3">
    <source>
        <dbReference type="Proteomes" id="UP000257039"/>
    </source>
</evidence>
<sequence>MIKSEFTKFSGYSFLVLIILLVCTLFLETISIALASPFYFCSIILYCIGFIWFGNIKLVYSTKSSPLPRVAILISMLLIFIFISIVIGVNLKFALGMKI</sequence>
<proteinExistence type="predicted"/>
<keyword evidence="1" id="KW-1133">Transmembrane helix</keyword>
<organism evidence="2 3">
    <name type="scientific">Zooshikella ganghwensis</name>
    <dbReference type="NCBI Taxonomy" id="202772"/>
    <lineage>
        <taxon>Bacteria</taxon>
        <taxon>Pseudomonadati</taxon>
        <taxon>Pseudomonadota</taxon>
        <taxon>Gammaproteobacteria</taxon>
        <taxon>Oceanospirillales</taxon>
        <taxon>Zooshikellaceae</taxon>
        <taxon>Zooshikella</taxon>
    </lineage>
</organism>
<keyword evidence="3" id="KW-1185">Reference proteome</keyword>
<protein>
    <submittedName>
        <fullName evidence="2">Uncharacterized protein</fullName>
    </submittedName>
</protein>
<dbReference type="AlphaFoldDB" id="A0A4P9VQG0"/>
<reference evidence="2 3" key="1">
    <citation type="submission" date="2017-04" db="EMBL/GenBank/DDBJ databases">
        <title>Draft genome sequence of Zooshikella ganghwensis VG4 isolated from Red Sea sediments.</title>
        <authorList>
            <person name="Rehman Z."/>
            <person name="Alam I."/>
            <person name="Kamau A."/>
            <person name="Bajic V."/>
            <person name="Leiknes T."/>
        </authorList>
    </citation>
    <scope>NUCLEOTIDE SEQUENCE [LARGE SCALE GENOMIC DNA]</scope>
    <source>
        <strain evidence="2 3">VG4</strain>
    </source>
</reference>
<evidence type="ECO:0000313" key="2">
    <source>
        <dbReference type="EMBL" id="RDH45256.1"/>
    </source>
</evidence>
<comment type="caution">
    <text evidence="2">The sequence shown here is derived from an EMBL/GenBank/DDBJ whole genome shotgun (WGS) entry which is preliminary data.</text>
</comment>
<evidence type="ECO:0000256" key="1">
    <source>
        <dbReference type="SAM" id="Phobius"/>
    </source>
</evidence>
<feature type="transmembrane region" description="Helical" evidence="1">
    <location>
        <begin position="37"/>
        <end position="58"/>
    </location>
</feature>
<dbReference type="RefSeq" id="WP_094788246.1">
    <property type="nucleotide sequence ID" value="NZ_NDXW01000001.1"/>
</dbReference>
<accession>A0A4P9VQG0</accession>
<keyword evidence="1" id="KW-0812">Transmembrane</keyword>
<gene>
    <name evidence="2" type="ORF">B9G39_18395</name>
</gene>
<dbReference type="Proteomes" id="UP000257039">
    <property type="component" value="Unassembled WGS sequence"/>
</dbReference>